<dbReference type="InterPro" id="IPR036638">
    <property type="entry name" value="HLH_DNA-bd_sf"/>
</dbReference>
<evidence type="ECO:0000313" key="1">
    <source>
        <dbReference type="EMBL" id="MBL4931156.1"/>
    </source>
</evidence>
<dbReference type="Pfam" id="PF09388">
    <property type="entry name" value="SpoOE-like"/>
    <property type="match status" value="1"/>
</dbReference>
<proteinExistence type="predicted"/>
<dbReference type="Proteomes" id="UP000623681">
    <property type="component" value="Unassembled WGS sequence"/>
</dbReference>
<dbReference type="EMBL" id="JAESWA010000017">
    <property type="protein sequence ID" value="MBL4931156.1"/>
    <property type="molecule type" value="Genomic_DNA"/>
</dbReference>
<comment type="caution">
    <text evidence="1">The sequence shown here is derived from an EMBL/GenBank/DDBJ whole genome shotgun (WGS) entry which is preliminary data.</text>
</comment>
<keyword evidence="2" id="KW-1185">Reference proteome</keyword>
<dbReference type="GO" id="GO:0046983">
    <property type="term" value="F:protein dimerization activity"/>
    <property type="evidence" value="ECO:0007669"/>
    <property type="project" value="InterPro"/>
</dbReference>
<organism evidence="1 2">
    <name type="scientific">Clostridium paridis</name>
    <dbReference type="NCBI Taxonomy" id="2803863"/>
    <lineage>
        <taxon>Bacteria</taxon>
        <taxon>Bacillati</taxon>
        <taxon>Bacillota</taxon>
        <taxon>Clostridia</taxon>
        <taxon>Eubacteriales</taxon>
        <taxon>Clostridiaceae</taxon>
        <taxon>Clostridium</taxon>
    </lineage>
</organism>
<sequence length="51" mass="6108">MKKLSLLIEKKREEVHEAIDMYGINDCRTLVKSQELDKLMAIEQKRRLMEC</sequence>
<reference evidence="1" key="1">
    <citation type="submission" date="2021-01" db="EMBL/GenBank/DDBJ databases">
        <title>Genome public.</title>
        <authorList>
            <person name="Liu C."/>
            <person name="Sun Q."/>
        </authorList>
    </citation>
    <scope>NUCLEOTIDE SEQUENCE</scope>
    <source>
        <strain evidence="1">YIM B02565</strain>
    </source>
</reference>
<gene>
    <name evidence="1" type="ORF">JK634_05005</name>
</gene>
<protein>
    <submittedName>
        <fullName evidence="1">Aspartyl-phosphate phosphatase Spo0E family protein</fullName>
    </submittedName>
</protein>
<name>A0A937FGJ3_9CLOT</name>
<dbReference type="AlphaFoldDB" id="A0A937FGJ3"/>
<evidence type="ECO:0000313" key="2">
    <source>
        <dbReference type="Proteomes" id="UP000623681"/>
    </source>
</evidence>
<accession>A0A937FGJ3</accession>
<dbReference type="GO" id="GO:0043937">
    <property type="term" value="P:regulation of sporulation"/>
    <property type="evidence" value="ECO:0007669"/>
    <property type="project" value="InterPro"/>
</dbReference>
<dbReference type="Gene3D" id="4.10.280.10">
    <property type="entry name" value="Helix-loop-helix DNA-binding domain"/>
    <property type="match status" value="1"/>
</dbReference>
<dbReference type="InterPro" id="IPR018540">
    <property type="entry name" value="Spo0E-like"/>
</dbReference>
<dbReference type="SUPFAM" id="SSF140500">
    <property type="entry name" value="BAS1536-like"/>
    <property type="match status" value="1"/>
</dbReference>
<dbReference type="InterPro" id="IPR037208">
    <property type="entry name" value="Spo0E-like_sf"/>
</dbReference>
<dbReference type="RefSeq" id="WP_202766525.1">
    <property type="nucleotide sequence ID" value="NZ_JAESWA010000017.1"/>
</dbReference>